<keyword evidence="2" id="KW-1185">Reference proteome</keyword>
<comment type="caution">
    <text evidence="1">The sequence shown here is derived from an EMBL/GenBank/DDBJ whole genome shotgun (WGS) entry which is preliminary data.</text>
</comment>
<proteinExistence type="predicted"/>
<evidence type="ECO:0000313" key="2">
    <source>
        <dbReference type="Proteomes" id="UP000024547"/>
    </source>
</evidence>
<organism evidence="1 2">
    <name type="scientific">Hyphomonas atlantica</name>
    <dbReference type="NCBI Taxonomy" id="1280948"/>
    <lineage>
        <taxon>Bacteria</taxon>
        <taxon>Pseudomonadati</taxon>
        <taxon>Pseudomonadota</taxon>
        <taxon>Alphaproteobacteria</taxon>
        <taxon>Hyphomonadales</taxon>
        <taxon>Hyphomonadaceae</taxon>
        <taxon>Hyphomonas</taxon>
    </lineage>
</organism>
<sequence length="58" mass="6515">MYFVVPIQLGAVIHIVTRHFMSPYFAGGLPDGEITPKKGIPLRRLMDRGDTVLAFEIE</sequence>
<protein>
    <submittedName>
        <fullName evidence="1">Uncharacterized protein</fullName>
    </submittedName>
</protein>
<name>A0A059E7K7_9PROT</name>
<dbReference type="AlphaFoldDB" id="A0A059E7K7"/>
<evidence type="ECO:0000313" key="1">
    <source>
        <dbReference type="EMBL" id="KCZ63522.1"/>
    </source>
</evidence>
<dbReference type="EMBL" id="AWFH01000006">
    <property type="protein sequence ID" value="KCZ63522.1"/>
    <property type="molecule type" value="Genomic_DNA"/>
</dbReference>
<gene>
    <name evidence="1" type="ORF">HY36_14600</name>
</gene>
<accession>A0A059E7K7</accession>
<reference evidence="1 2" key="1">
    <citation type="journal article" date="2014" name="Antonie Van Leeuwenhoek">
        <title>Hyphomonas beringensis sp. nov. and Hyphomonas chukchiensis sp. nov., isolated from surface seawater of the Bering Sea and Chukchi Sea.</title>
        <authorList>
            <person name="Li C."/>
            <person name="Lai Q."/>
            <person name="Li G."/>
            <person name="Dong C."/>
            <person name="Wang J."/>
            <person name="Liao Y."/>
            <person name="Shao Z."/>
        </authorList>
    </citation>
    <scope>NUCLEOTIDE SEQUENCE [LARGE SCALE GENOMIC DNA]</scope>
    <source>
        <strain evidence="1 2">22II1-22F38</strain>
    </source>
</reference>
<dbReference type="Proteomes" id="UP000024547">
    <property type="component" value="Unassembled WGS sequence"/>
</dbReference>